<organism evidence="2 3">
    <name type="scientific">Hydra vulgaris</name>
    <name type="common">Hydra</name>
    <name type="synonym">Hydra attenuata</name>
    <dbReference type="NCBI Taxonomy" id="6087"/>
    <lineage>
        <taxon>Eukaryota</taxon>
        <taxon>Metazoa</taxon>
        <taxon>Cnidaria</taxon>
        <taxon>Hydrozoa</taxon>
        <taxon>Hydroidolina</taxon>
        <taxon>Anthoathecata</taxon>
        <taxon>Aplanulata</taxon>
        <taxon>Hydridae</taxon>
        <taxon>Hydra</taxon>
    </lineage>
</organism>
<protein>
    <submittedName>
        <fullName evidence="3">Uncharacterized protein LOC136084190</fullName>
    </submittedName>
</protein>
<dbReference type="PANTHER" id="PTHR33395">
    <property type="entry name" value="TRANSCRIPTASE, PUTATIVE-RELATED-RELATED"/>
    <property type="match status" value="1"/>
</dbReference>
<dbReference type="InterPro" id="IPR000477">
    <property type="entry name" value="RT_dom"/>
</dbReference>
<accession>A0ABM4CFA1</accession>
<dbReference type="RefSeq" id="XP_065660380.1">
    <property type="nucleotide sequence ID" value="XM_065804308.1"/>
</dbReference>
<sequence>MIVQRKLVVQQLLHKAYIFIIVSMGGKSVKDHCCLYNPKQVYAYINSKLKVKDHIKAISTGNNEISTDSKVIANQLNRFFNSAFINESQTNMPTCESITEKICPTPLFKKEGIKKRLLYLNVRKSIGIDKIHPMFLSKCADSLARPLCVIFNCSFLSGTLPTSWLKANITPIFKNGDRLHEGNYRSISLTSVVCKLIESIVIDTTRNHLIKNNLIITEQHGFVKSKNCATNLLETLDIITESINGGKCVDVAFLDFSKAFDSVPHSKLL</sequence>
<keyword evidence="2" id="KW-1185">Reference proteome</keyword>
<dbReference type="Proteomes" id="UP001652625">
    <property type="component" value="Chromosome 08"/>
</dbReference>
<evidence type="ECO:0000313" key="2">
    <source>
        <dbReference type="Proteomes" id="UP001652625"/>
    </source>
</evidence>
<dbReference type="GeneID" id="136084190"/>
<evidence type="ECO:0000313" key="3">
    <source>
        <dbReference type="RefSeq" id="XP_065660380.1"/>
    </source>
</evidence>
<gene>
    <name evidence="3" type="primary">LOC136084190</name>
</gene>
<reference evidence="3" key="1">
    <citation type="submission" date="2025-08" db="UniProtKB">
        <authorList>
            <consortium name="RefSeq"/>
        </authorList>
    </citation>
    <scope>IDENTIFICATION</scope>
</reference>
<dbReference type="Pfam" id="PF00078">
    <property type="entry name" value="RVT_1"/>
    <property type="match status" value="1"/>
</dbReference>
<dbReference type="PANTHER" id="PTHR33395:SF22">
    <property type="entry name" value="REVERSE TRANSCRIPTASE DOMAIN-CONTAINING PROTEIN"/>
    <property type="match status" value="1"/>
</dbReference>
<proteinExistence type="predicted"/>
<name>A0ABM4CFA1_HYDVU</name>
<evidence type="ECO:0000259" key="1">
    <source>
        <dbReference type="Pfam" id="PF00078"/>
    </source>
</evidence>
<feature type="domain" description="Reverse transcriptase" evidence="1">
    <location>
        <begin position="176"/>
        <end position="268"/>
    </location>
</feature>